<comment type="subcellular location">
    <subcellularLocation>
        <location evidence="1">Periplasm</location>
    </subcellularLocation>
</comment>
<feature type="chain" id="PRO_5037872734" evidence="4">
    <location>
        <begin position="21"/>
        <end position="337"/>
    </location>
</feature>
<organism evidence="6 7">
    <name type="scientific">Nocardioides islandensis</name>
    <dbReference type="NCBI Taxonomy" id="433663"/>
    <lineage>
        <taxon>Bacteria</taxon>
        <taxon>Bacillati</taxon>
        <taxon>Actinomycetota</taxon>
        <taxon>Actinomycetes</taxon>
        <taxon>Propionibacteriales</taxon>
        <taxon>Nocardioidaceae</taxon>
        <taxon>Nocardioides</taxon>
    </lineage>
</organism>
<name>A0A930YEG5_9ACTN</name>
<proteinExistence type="inferred from homology"/>
<dbReference type="Proteomes" id="UP000640489">
    <property type="component" value="Unassembled WGS sequence"/>
</dbReference>
<dbReference type="RefSeq" id="WP_194706878.1">
    <property type="nucleotide sequence ID" value="NZ_JADKPN010000005.1"/>
</dbReference>
<protein>
    <submittedName>
        <fullName evidence="6">ABC transporter substrate-binding protein</fullName>
    </submittedName>
</protein>
<dbReference type="Gene3D" id="3.40.190.10">
    <property type="entry name" value="Periplasmic binding protein-like II"/>
    <property type="match status" value="2"/>
</dbReference>
<gene>
    <name evidence="6" type="ORF">ISU07_11280</name>
</gene>
<evidence type="ECO:0000256" key="4">
    <source>
        <dbReference type="SAM" id="SignalP"/>
    </source>
</evidence>
<accession>A0A930YEG5</accession>
<evidence type="ECO:0000256" key="3">
    <source>
        <dbReference type="ARBA" id="ARBA00022729"/>
    </source>
</evidence>
<keyword evidence="7" id="KW-1185">Reference proteome</keyword>
<evidence type="ECO:0000313" key="6">
    <source>
        <dbReference type="EMBL" id="MBF4763708.1"/>
    </source>
</evidence>
<sequence length="337" mass="35379">MKRALLAVLAALLTVTSLSACGGSARGGTTTTIRYQSSVGTVDVLQLADALDYLDGLTLEKVGDVTGGPQSVQALASNQIDISASCFFGAVAQVVATGVPVEAVVSTYGSNDKISSSIVTLEGSPIADARDLIGKKIAVNTLGANAEAVLDTWLEQEGLTPDEIKQVTLVPLPPLNMIQALQEHQVDAASIQSGSIKAAESTGVKLQVLVKDTDVVGDYSGGGFVMQTKFLKANPETSHTLVTGVAKAVKYIESHSRDEVLKVYTKWLTDHGYDDYVAAVEQNWGGTTGVATPDTAAISDQDISIWLDWLGSRGDVDPDEISPSDVYTNDYNDLAKG</sequence>
<evidence type="ECO:0000256" key="2">
    <source>
        <dbReference type="ARBA" id="ARBA00010742"/>
    </source>
</evidence>
<dbReference type="PROSITE" id="PS51257">
    <property type="entry name" value="PROKAR_LIPOPROTEIN"/>
    <property type="match status" value="1"/>
</dbReference>
<dbReference type="PANTHER" id="PTHR30024">
    <property type="entry name" value="ALIPHATIC SULFONATES-BINDING PROTEIN-RELATED"/>
    <property type="match status" value="1"/>
</dbReference>
<dbReference type="AlphaFoldDB" id="A0A930YEG5"/>
<comment type="similarity">
    <text evidence="2">Belongs to the bacterial solute-binding protein SsuA/TauA family.</text>
</comment>
<dbReference type="InterPro" id="IPR015168">
    <property type="entry name" value="SsuA/THI5"/>
</dbReference>
<keyword evidence="3 4" id="KW-0732">Signal</keyword>
<dbReference type="GO" id="GO:0042597">
    <property type="term" value="C:periplasmic space"/>
    <property type="evidence" value="ECO:0007669"/>
    <property type="project" value="UniProtKB-SubCell"/>
</dbReference>
<evidence type="ECO:0000259" key="5">
    <source>
        <dbReference type="Pfam" id="PF09084"/>
    </source>
</evidence>
<dbReference type="PANTHER" id="PTHR30024:SF47">
    <property type="entry name" value="TAURINE-BINDING PERIPLASMIC PROTEIN"/>
    <property type="match status" value="1"/>
</dbReference>
<feature type="signal peptide" evidence="4">
    <location>
        <begin position="1"/>
        <end position="20"/>
    </location>
</feature>
<comment type="caution">
    <text evidence="6">The sequence shown here is derived from an EMBL/GenBank/DDBJ whole genome shotgun (WGS) entry which is preliminary data.</text>
</comment>
<reference evidence="6" key="1">
    <citation type="submission" date="2020-11" db="EMBL/GenBank/DDBJ databases">
        <title>Nocardioides sp. nov., isolated from Soil of Cynanchum wilfordii Hemsley rhizosphere.</title>
        <authorList>
            <person name="Lee J.-S."/>
            <person name="Suh M.K."/>
            <person name="Kim J.-S."/>
        </authorList>
    </citation>
    <scope>NUCLEOTIDE SEQUENCE</scope>
    <source>
        <strain evidence="6">KCTC 19275</strain>
    </source>
</reference>
<dbReference type="EMBL" id="JADKPN010000005">
    <property type="protein sequence ID" value="MBF4763708.1"/>
    <property type="molecule type" value="Genomic_DNA"/>
</dbReference>
<evidence type="ECO:0000256" key="1">
    <source>
        <dbReference type="ARBA" id="ARBA00004418"/>
    </source>
</evidence>
<dbReference type="Pfam" id="PF09084">
    <property type="entry name" value="NMT1"/>
    <property type="match status" value="1"/>
</dbReference>
<dbReference type="SUPFAM" id="SSF53850">
    <property type="entry name" value="Periplasmic binding protein-like II"/>
    <property type="match status" value="1"/>
</dbReference>
<feature type="domain" description="SsuA/THI5-like" evidence="5">
    <location>
        <begin position="68"/>
        <end position="255"/>
    </location>
</feature>
<evidence type="ECO:0000313" key="7">
    <source>
        <dbReference type="Proteomes" id="UP000640489"/>
    </source>
</evidence>